<evidence type="ECO:0000256" key="3">
    <source>
        <dbReference type="ARBA" id="ARBA00022833"/>
    </source>
</evidence>
<dbReference type="PROSITE" id="PS00518">
    <property type="entry name" value="ZF_RING_1"/>
    <property type="match status" value="1"/>
</dbReference>
<dbReference type="Proteomes" id="UP000676073">
    <property type="component" value="Segment"/>
</dbReference>
<feature type="coiled-coil region" evidence="5">
    <location>
        <begin position="175"/>
        <end position="202"/>
    </location>
</feature>
<dbReference type="InterPro" id="IPR001841">
    <property type="entry name" value="Znf_RING"/>
</dbReference>
<evidence type="ECO:0000256" key="1">
    <source>
        <dbReference type="ARBA" id="ARBA00022723"/>
    </source>
</evidence>
<dbReference type="SMART" id="SM00184">
    <property type="entry name" value="RING"/>
    <property type="match status" value="1"/>
</dbReference>
<keyword evidence="1" id="KW-0479">Metal-binding</keyword>
<sequence length="334" mass="38687">MSLVTLNCGVCFANVKIANDFLQQNDMYVGPFLLFDSCNHAFCVSCVKTLQKGRLTSINCPMCRVSCKKFRLMIFTLEGMFSIELSMNSIKKFSINSSQLNFSKLVSSMYPFSVVQSLKDDDSQPSTSSGLSSIPVSKEKNRFDLIINNLLGNDVIVNGSDEEDNDEIMRRVAHISRLEHEVEMLKNSKKDLEYELQNIKLNIITNTVDQTDKKLELDSLKNRIEILNYHFNKAFENCRQQKELLENLRCEHLKVSMDIASDTVKLDIIKENIIQIQKQHDELQNKHEDLKKENMRLKMENFDLQIKNDILKHRVIDVVDHNNDYEIPNKKIKL</sequence>
<feature type="domain" description="RING-type" evidence="6">
    <location>
        <begin position="8"/>
        <end position="64"/>
    </location>
</feature>
<evidence type="ECO:0000313" key="7">
    <source>
        <dbReference type="EMBL" id="AYN45028.1"/>
    </source>
</evidence>
<evidence type="ECO:0000256" key="2">
    <source>
        <dbReference type="ARBA" id="ARBA00022771"/>
    </source>
</evidence>
<feature type="coiled-coil region" evidence="5">
    <location>
        <begin position="231"/>
        <end position="307"/>
    </location>
</feature>
<dbReference type="Pfam" id="PF00097">
    <property type="entry name" value="zf-C3HC4"/>
    <property type="match status" value="1"/>
</dbReference>
<keyword evidence="8" id="KW-1185">Reference proteome</keyword>
<dbReference type="PROSITE" id="PS50089">
    <property type="entry name" value="ZF_RING_2"/>
    <property type="match status" value="1"/>
</dbReference>
<dbReference type="SUPFAM" id="SSF57850">
    <property type="entry name" value="RING/U-box"/>
    <property type="match status" value="1"/>
</dbReference>
<evidence type="ECO:0000256" key="4">
    <source>
        <dbReference type="PROSITE-ProRule" id="PRU00175"/>
    </source>
</evidence>
<organism evidence="7 8">
    <name type="scientific">Spodoptera exigua multiple nucleopolyhedrovirus</name>
    <dbReference type="NCBI Taxonomy" id="10454"/>
    <lineage>
        <taxon>Viruses</taxon>
        <taxon>Viruses incertae sedis</taxon>
        <taxon>Naldaviricetes</taxon>
        <taxon>Lefavirales</taxon>
        <taxon>Baculoviridae</taxon>
        <taxon>Alphabaculovirus</taxon>
    </lineage>
</organism>
<dbReference type="Gene3D" id="3.30.40.10">
    <property type="entry name" value="Zinc/RING finger domain, C3HC4 (zinc finger)"/>
    <property type="match status" value="1"/>
</dbReference>
<keyword evidence="5" id="KW-0175">Coiled coil</keyword>
<dbReference type="KEGG" id="vg:80535824"/>
<gene>
    <name evidence="7" type="primary">cg30a</name>
    <name evidence="7" type="ORF">SENV_ORF68</name>
</gene>
<keyword evidence="2 4" id="KW-0863">Zinc-finger</keyword>
<proteinExistence type="predicted"/>
<evidence type="ECO:0000256" key="5">
    <source>
        <dbReference type="SAM" id="Coils"/>
    </source>
</evidence>
<accession>A0A3G2JU03</accession>
<dbReference type="GO" id="GO:0008270">
    <property type="term" value="F:zinc ion binding"/>
    <property type="evidence" value="ECO:0007669"/>
    <property type="project" value="UniProtKB-KW"/>
</dbReference>
<reference evidence="7 8" key="1">
    <citation type="submission" date="2018-05" db="EMBL/GenBank/DDBJ databases">
        <title>The genome sequence of a novel Spodoptera exigua multiple nucleopolyhedrovirus, SeMNPV-QD, isolated from Qingdao, China.</title>
        <authorList>
            <person name="Chen Y."/>
            <person name="Qi B."/>
            <person name="Zheng G."/>
            <person name="Zhang Y."/>
            <person name="Li C."/>
        </authorList>
    </citation>
    <scope>NUCLEOTIDE SEQUENCE [LARGE SCALE GENOMIC DNA]</scope>
    <source>
        <strain evidence="7">SeMNPV-QD</strain>
    </source>
</reference>
<evidence type="ECO:0000313" key="8">
    <source>
        <dbReference type="Proteomes" id="UP000676073"/>
    </source>
</evidence>
<protein>
    <submittedName>
        <fullName evidence="7">Cg30a</fullName>
    </submittedName>
</protein>
<dbReference type="InterPro" id="IPR017907">
    <property type="entry name" value="Znf_RING_CS"/>
</dbReference>
<dbReference type="GeneID" id="80535824"/>
<dbReference type="EMBL" id="MH370144">
    <property type="protein sequence ID" value="AYN45028.1"/>
    <property type="molecule type" value="Genomic_DNA"/>
</dbReference>
<dbReference type="RefSeq" id="YP_010797832.1">
    <property type="nucleotide sequence ID" value="NC_076246.1"/>
</dbReference>
<keyword evidence="3" id="KW-0862">Zinc</keyword>
<name>A0A3G2JU03_9ABAC</name>
<dbReference type="InterPro" id="IPR018957">
    <property type="entry name" value="Znf_C3HC4_RING-type"/>
</dbReference>
<evidence type="ECO:0000259" key="6">
    <source>
        <dbReference type="PROSITE" id="PS50089"/>
    </source>
</evidence>
<dbReference type="InterPro" id="IPR013083">
    <property type="entry name" value="Znf_RING/FYVE/PHD"/>
</dbReference>